<dbReference type="PRINTS" id="PR00452">
    <property type="entry name" value="SH3DOMAIN"/>
</dbReference>
<dbReference type="PROSITE" id="PS51021">
    <property type="entry name" value="BAR"/>
    <property type="match status" value="1"/>
</dbReference>
<dbReference type="GO" id="GO:0030479">
    <property type="term" value="C:actin cortical patch"/>
    <property type="evidence" value="ECO:0007669"/>
    <property type="project" value="TreeGrafter"/>
</dbReference>
<feature type="compositionally biased region" description="Pro residues" evidence="3">
    <location>
        <begin position="437"/>
        <end position="450"/>
    </location>
</feature>
<sequence>MLSMQRKFGRMTTKRTADDSQVAVLLKDFEDADTLLTKIINSTQAWRDAWVSIATFQSRMADEFDGLYAPVASSSETPTQRQAFNTPPAMLTRVNRMRREYDELRTDMLQELTEVDSRMIRPAASAKDFLAPVKKTIKKRNDKKTDFERYQSKVDGLIHKGKRTERDNANLAKAEADLATAKEIYRAADEDLCQRLPTLVSLLFSLVPFILDAQIEIQHRMLALYYTVLHAYCEGEGFPSPPPPMDHVIQDWELAHKPPQSDVEGLAMLAQGKSIRRSNEAQEERGKRPSLGGRSLTSFSATSRGSDMRSRSKSPAPPPNMFNKPKPCGFEASRPVSPSSSVNTFTPSVSAISAASSSSTALTAGSGYFTPPVHSEPMPVHSYKRSPSPMPAKPPKPSGIQFSPAGPKIDHHQTFISPTPGAADPLASMAGKKRRPPPPPPAKPAKPPRPTTTFVTALYDFGGQGPDDLSFREGDRIKLVRKTDSTDDWWEGDLQGVQGFFPANYVSL</sequence>
<accession>A0AAD6CLH6</accession>
<name>A0AAD6CLH6_9EURO</name>
<dbReference type="GO" id="GO:0051666">
    <property type="term" value="P:actin cortical patch localization"/>
    <property type="evidence" value="ECO:0007669"/>
    <property type="project" value="InterPro"/>
</dbReference>
<dbReference type="InterPro" id="IPR027267">
    <property type="entry name" value="AH/BAR_dom_sf"/>
</dbReference>
<dbReference type="PANTHER" id="PTHR47174">
    <property type="entry name" value="BRIDGING INTEGRATOR 3"/>
    <property type="match status" value="1"/>
</dbReference>
<dbReference type="GO" id="GO:0008289">
    <property type="term" value="F:lipid binding"/>
    <property type="evidence" value="ECO:0007669"/>
    <property type="project" value="TreeGrafter"/>
</dbReference>
<dbReference type="PANTHER" id="PTHR47174:SF2">
    <property type="entry name" value="SH3 DOMAIN SIGNALLING PROTEIN (AFU_ORTHOLOGUE AFUA_5G07670)"/>
    <property type="match status" value="1"/>
</dbReference>
<evidence type="ECO:0000256" key="1">
    <source>
        <dbReference type="ARBA" id="ARBA00022443"/>
    </source>
</evidence>
<dbReference type="FunFam" id="2.30.30.40:FF:000100">
    <property type="entry name" value="SH3 domain-containing YSC84-like protein 1"/>
    <property type="match status" value="1"/>
</dbReference>
<gene>
    <name evidence="6" type="ORF">N7494_010902</name>
</gene>
<feature type="region of interest" description="Disordered" evidence="3">
    <location>
        <begin position="372"/>
        <end position="452"/>
    </location>
</feature>
<dbReference type="Pfam" id="PF03114">
    <property type="entry name" value="BAR"/>
    <property type="match status" value="1"/>
</dbReference>
<dbReference type="SMART" id="SM00326">
    <property type="entry name" value="SH3"/>
    <property type="match status" value="1"/>
</dbReference>
<dbReference type="Gene3D" id="2.30.30.40">
    <property type="entry name" value="SH3 Domains"/>
    <property type="match status" value="1"/>
</dbReference>
<feature type="region of interest" description="Disordered" evidence="3">
    <location>
        <begin position="274"/>
        <end position="344"/>
    </location>
</feature>
<feature type="compositionally biased region" description="Pro residues" evidence="3">
    <location>
        <begin position="388"/>
        <end position="397"/>
    </location>
</feature>
<organism evidence="6 7">
    <name type="scientific">Penicillium frequentans</name>
    <dbReference type="NCBI Taxonomy" id="3151616"/>
    <lineage>
        <taxon>Eukaryota</taxon>
        <taxon>Fungi</taxon>
        <taxon>Dikarya</taxon>
        <taxon>Ascomycota</taxon>
        <taxon>Pezizomycotina</taxon>
        <taxon>Eurotiomycetes</taxon>
        <taxon>Eurotiomycetidae</taxon>
        <taxon>Eurotiales</taxon>
        <taxon>Aspergillaceae</taxon>
        <taxon>Penicillium</taxon>
    </lineage>
</organism>
<evidence type="ECO:0000256" key="2">
    <source>
        <dbReference type="PROSITE-ProRule" id="PRU00192"/>
    </source>
</evidence>
<dbReference type="GO" id="GO:0031097">
    <property type="term" value="C:medial cortex"/>
    <property type="evidence" value="ECO:0007669"/>
    <property type="project" value="TreeGrafter"/>
</dbReference>
<dbReference type="InterPro" id="IPR046982">
    <property type="entry name" value="BIN3/RVS161-like"/>
</dbReference>
<evidence type="ECO:0008006" key="8">
    <source>
        <dbReference type="Google" id="ProtNLM"/>
    </source>
</evidence>
<evidence type="ECO:0000259" key="5">
    <source>
        <dbReference type="PROSITE" id="PS51021"/>
    </source>
</evidence>
<dbReference type="InterPro" id="IPR036028">
    <property type="entry name" value="SH3-like_dom_sf"/>
</dbReference>
<proteinExistence type="predicted"/>
<dbReference type="InterPro" id="IPR004148">
    <property type="entry name" value="BAR_dom"/>
</dbReference>
<dbReference type="GO" id="GO:0043332">
    <property type="term" value="C:mating projection tip"/>
    <property type="evidence" value="ECO:0007669"/>
    <property type="project" value="TreeGrafter"/>
</dbReference>
<comment type="caution">
    <text evidence="6">The sequence shown here is derived from an EMBL/GenBank/DDBJ whole genome shotgun (WGS) entry which is preliminary data.</text>
</comment>
<evidence type="ECO:0000259" key="4">
    <source>
        <dbReference type="PROSITE" id="PS50002"/>
    </source>
</evidence>
<dbReference type="Pfam" id="PF00018">
    <property type="entry name" value="SH3_1"/>
    <property type="match status" value="1"/>
</dbReference>
<keyword evidence="1 2" id="KW-0728">SH3 domain</keyword>
<dbReference type="Gene3D" id="1.20.1270.60">
    <property type="entry name" value="Arfaptin homology (AH) domain/BAR domain"/>
    <property type="match status" value="1"/>
</dbReference>
<dbReference type="GO" id="GO:0006897">
    <property type="term" value="P:endocytosis"/>
    <property type="evidence" value="ECO:0007669"/>
    <property type="project" value="InterPro"/>
</dbReference>
<dbReference type="InterPro" id="IPR001452">
    <property type="entry name" value="SH3_domain"/>
</dbReference>
<dbReference type="SUPFAM" id="SSF50044">
    <property type="entry name" value="SH3-domain"/>
    <property type="match status" value="1"/>
</dbReference>
<protein>
    <recommendedName>
        <fullName evidence="8">SH3 domain-containing protein</fullName>
    </recommendedName>
</protein>
<evidence type="ECO:0000313" key="6">
    <source>
        <dbReference type="EMBL" id="KAJ5524252.1"/>
    </source>
</evidence>
<dbReference type="PROSITE" id="PS50002">
    <property type="entry name" value="SH3"/>
    <property type="match status" value="1"/>
</dbReference>
<dbReference type="GO" id="GO:0097320">
    <property type="term" value="P:plasma membrane tubulation"/>
    <property type="evidence" value="ECO:0007669"/>
    <property type="project" value="TreeGrafter"/>
</dbReference>
<reference evidence="6 7" key="1">
    <citation type="journal article" date="2023" name="IMA Fungus">
        <title>Comparative genomic study of the Penicillium genus elucidates a diverse pangenome and 15 lateral gene transfer events.</title>
        <authorList>
            <person name="Petersen C."/>
            <person name="Sorensen T."/>
            <person name="Nielsen M.R."/>
            <person name="Sondergaard T.E."/>
            <person name="Sorensen J.L."/>
            <person name="Fitzpatrick D.A."/>
            <person name="Frisvad J.C."/>
            <person name="Nielsen K.L."/>
        </authorList>
    </citation>
    <scope>NUCLEOTIDE SEQUENCE [LARGE SCALE GENOMIC DNA]</scope>
    <source>
        <strain evidence="6 7">IBT 35679</strain>
    </source>
</reference>
<dbReference type="EMBL" id="JAQIZZ010000008">
    <property type="protein sequence ID" value="KAJ5524252.1"/>
    <property type="molecule type" value="Genomic_DNA"/>
</dbReference>
<feature type="compositionally biased region" description="Basic and acidic residues" evidence="3">
    <location>
        <begin position="277"/>
        <end position="287"/>
    </location>
</feature>
<feature type="domain" description="SH3" evidence="4">
    <location>
        <begin position="450"/>
        <end position="508"/>
    </location>
</feature>
<dbReference type="Proteomes" id="UP001220324">
    <property type="component" value="Unassembled WGS sequence"/>
</dbReference>
<dbReference type="GO" id="GO:1990528">
    <property type="term" value="C:Rvs161p-Rvs167p complex"/>
    <property type="evidence" value="ECO:0007669"/>
    <property type="project" value="TreeGrafter"/>
</dbReference>
<feature type="domain" description="BAR" evidence="5">
    <location>
        <begin position="7"/>
        <end position="242"/>
    </location>
</feature>
<dbReference type="CDD" id="cd07599">
    <property type="entry name" value="BAR_Rvs167p"/>
    <property type="match status" value="1"/>
</dbReference>
<evidence type="ECO:0000313" key="7">
    <source>
        <dbReference type="Proteomes" id="UP001220324"/>
    </source>
</evidence>
<dbReference type="AlphaFoldDB" id="A0AAD6CLH6"/>
<keyword evidence="7" id="KW-1185">Reference proteome</keyword>
<evidence type="ECO:0000256" key="3">
    <source>
        <dbReference type="SAM" id="MobiDB-lite"/>
    </source>
</evidence>
<dbReference type="SUPFAM" id="SSF103657">
    <property type="entry name" value="BAR/IMD domain-like"/>
    <property type="match status" value="1"/>
</dbReference>
<feature type="compositionally biased region" description="Polar residues" evidence="3">
    <location>
        <begin position="295"/>
        <end position="305"/>
    </location>
</feature>